<dbReference type="AlphaFoldDB" id="A0A6J4VTG4"/>
<evidence type="ECO:0000259" key="2">
    <source>
        <dbReference type="Pfam" id="PF02371"/>
    </source>
</evidence>
<dbReference type="GO" id="GO:0006313">
    <property type="term" value="P:DNA transposition"/>
    <property type="evidence" value="ECO:0007669"/>
    <property type="project" value="InterPro"/>
</dbReference>
<feature type="domain" description="Transposase IS116/IS110/IS902 C-terminal" evidence="2">
    <location>
        <begin position="190"/>
        <end position="273"/>
    </location>
</feature>
<dbReference type="InterPro" id="IPR047650">
    <property type="entry name" value="Transpos_IS110"/>
</dbReference>
<evidence type="ECO:0000313" key="3">
    <source>
        <dbReference type="EMBL" id="CAA9587322.1"/>
    </source>
</evidence>
<dbReference type="Pfam" id="PF01548">
    <property type="entry name" value="DEDD_Tnp_IS110"/>
    <property type="match status" value="1"/>
</dbReference>
<evidence type="ECO:0000259" key="1">
    <source>
        <dbReference type="Pfam" id="PF01548"/>
    </source>
</evidence>
<protein>
    <submittedName>
        <fullName evidence="3">Mobile element protein</fullName>
    </submittedName>
</protein>
<dbReference type="PANTHER" id="PTHR33055:SF13">
    <property type="entry name" value="TRANSPOSASE"/>
    <property type="match status" value="1"/>
</dbReference>
<dbReference type="Pfam" id="PF02371">
    <property type="entry name" value="Transposase_20"/>
    <property type="match status" value="1"/>
</dbReference>
<dbReference type="EMBL" id="CADCWN010000325">
    <property type="protein sequence ID" value="CAA9587322.1"/>
    <property type="molecule type" value="Genomic_DNA"/>
</dbReference>
<dbReference type="InterPro" id="IPR003346">
    <property type="entry name" value="Transposase_20"/>
</dbReference>
<gene>
    <name evidence="3" type="ORF">AVDCRST_MAG18-4094</name>
</gene>
<dbReference type="NCBIfam" id="NF033542">
    <property type="entry name" value="transpos_IS110"/>
    <property type="match status" value="1"/>
</dbReference>
<name>A0A6J4VTG4_9BACT</name>
<sequence length="314" mass="34063">MSDATFAGIDVAKAYLDLAERPVGTHTRHANDAAGIAAICAHLQARSPTLVVLEATGGLEVPLAAALAVAGLPVAVVNPRQVRDFAKAVGQLAKTDALDAHLLARFAEVVRPEPRPLPDADAQNLSALLARRQQVLGMLVAEQQRLPTTTATLRPRVEAHIAWLRQERDELDRELRQQIRASPAWREDDDLLQSVPGIGPVLATTLIAELPELGRLNRKQIAALVGVAPLNCESGILRGRRIIWGGRARVRAALWMGTLVAVQRNPAIRAFYQRLVATGRPKKVALTAAMHKLLLVLNALLRQRIPWHDAAQPA</sequence>
<accession>A0A6J4VTG4</accession>
<proteinExistence type="predicted"/>
<dbReference type="PANTHER" id="PTHR33055">
    <property type="entry name" value="TRANSPOSASE FOR INSERTION SEQUENCE ELEMENT IS1111A"/>
    <property type="match status" value="1"/>
</dbReference>
<dbReference type="InterPro" id="IPR002525">
    <property type="entry name" value="Transp_IS110-like_N"/>
</dbReference>
<organism evidence="3">
    <name type="scientific">uncultured Thermomicrobiales bacterium</name>
    <dbReference type="NCBI Taxonomy" id="1645740"/>
    <lineage>
        <taxon>Bacteria</taxon>
        <taxon>Pseudomonadati</taxon>
        <taxon>Thermomicrobiota</taxon>
        <taxon>Thermomicrobia</taxon>
        <taxon>Thermomicrobiales</taxon>
        <taxon>environmental samples</taxon>
    </lineage>
</organism>
<dbReference type="GO" id="GO:0004803">
    <property type="term" value="F:transposase activity"/>
    <property type="evidence" value="ECO:0007669"/>
    <property type="project" value="InterPro"/>
</dbReference>
<feature type="domain" description="Transposase IS110-like N-terminal" evidence="1">
    <location>
        <begin position="7"/>
        <end position="146"/>
    </location>
</feature>
<dbReference type="GO" id="GO:0003677">
    <property type="term" value="F:DNA binding"/>
    <property type="evidence" value="ECO:0007669"/>
    <property type="project" value="InterPro"/>
</dbReference>
<reference evidence="3" key="1">
    <citation type="submission" date="2020-02" db="EMBL/GenBank/DDBJ databases">
        <authorList>
            <person name="Meier V. D."/>
        </authorList>
    </citation>
    <scope>NUCLEOTIDE SEQUENCE</scope>
    <source>
        <strain evidence="3">AVDCRST_MAG18</strain>
    </source>
</reference>